<reference evidence="1 2" key="1">
    <citation type="submission" date="2018-08" db="EMBL/GenBank/DDBJ databases">
        <title>Genome sequence of strict halophilic Halobacillus trueperi SS1 isolated from Lunsu, a salty water body of North West Himalayas.</title>
        <authorList>
            <person name="Gupta S."/>
            <person name="Sharma P."/>
            <person name="Dev K."/>
            <person name="Baumler D."/>
            <person name="Sourirajan A."/>
        </authorList>
    </citation>
    <scope>NUCLEOTIDE SEQUENCE [LARGE SCALE GENOMIC DNA]</scope>
    <source>
        <strain evidence="1 2">SS1</strain>
    </source>
</reference>
<dbReference type="EMBL" id="QTLC01000063">
    <property type="protein sequence ID" value="RDY69101.1"/>
    <property type="molecule type" value="Genomic_DNA"/>
</dbReference>
<dbReference type="Proteomes" id="UP000257032">
    <property type="component" value="Unassembled WGS sequence"/>
</dbReference>
<protein>
    <submittedName>
        <fullName evidence="1">XRE family transcriptional regulator</fullName>
    </submittedName>
</protein>
<name>A0A3D8VIZ4_9BACI</name>
<gene>
    <name evidence="1" type="ORF">DXT76_16730</name>
</gene>
<dbReference type="AlphaFoldDB" id="A0A3D8VIZ4"/>
<sequence>MQSRESISKQENGKRKIQPGLTRQFISEYNNPWLALEAVNEYIGWGITQLNSPGKNKDGHFLQLILEKELKEALGTIPKVKWTEDLYNLHSIELQDTRRSAEKIVGVIHFSTLYLATICETYDISWLKVWEKHHNKLKSKGYVI</sequence>
<proteinExistence type="predicted"/>
<organism evidence="1 2">
    <name type="scientific">Halobacillus trueperi</name>
    <dbReference type="NCBI Taxonomy" id="156205"/>
    <lineage>
        <taxon>Bacteria</taxon>
        <taxon>Bacillati</taxon>
        <taxon>Bacillota</taxon>
        <taxon>Bacilli</taxon>
        <taxon>Bacillales</taxon>
        <taxon>Bacillaceae</taxon>
        <taxon>Halobacillus</taxon>
    </lineage>
</organism>
<evidence type="ECO:0000313" key="1">
    <source>
        <dbReference type="EMBL" id="RDY69101.1"/>
    </source>
</evidence>
<comment type="caution">
    <text evidence="1">The sequence shown here is derived from an EMBL/GenBank/DDBJ whole genome shotgun (WGS) entry which is preliminary data.</text>
</comment>
<evidence type="ECO:0000313" key="2">
    <source>
        <dbReference type="Proteomes" id="UP000257032"/>
    </source>
</evidence>
<accession>A0A3D8VIZ4</accession>